<dbReference type="GO" id="GO:0008483">
    <property type="term" value="F:transaminase activity"/>
    <property type="evidence" value="ECO:0007669"/>
    <property type="project" value="UniProtKB-KW"/>
</dbReference>
<keyword evidence="7" id="KW-0032">Aminotransferase</keyword>
<accession>A0A3L7A8C0</accession>
<evidence type="ECO:0000259" key="6">
    <source>
        <dbReference type="PROSITE" id="PS50949"/>
    </source>
</evidence>
<dbReference type="Pfam" id="PF00155">
    <property type="entry name" value="Aminotran_1_2"/>
    <property type="match status" value="1"/>
</dbReference>
<dbReference type="SUPFAM" id="SSF53383">
    <property type="entry name" value="PLP-dependent transferases"/>
    <property type="match status" value="1"/>
</dbReference>
<feature type="domain" description="HTH gntR-type" evidence="6">
    <location>
        <begin position="27"/>
        <end position="95"/>
    </location>
</feature>
<evidence type="ECO:0000256" key="3">
    <source>
        <dbReference type="ARBA" id="ARBA00023015"/>
    </source>
</evidence>
<protein>
    <submittedName>
        <fullName evidence="7">PLP-dependent aminotransferase family protein</fullName>
    </submittedName>
</protein>
<comment type="similarity">
    <text evidence="1">In the C-terminal section; belongs to the class-I pyridoxal-phosphate-dependent aminotransferase family.</text>
</comment>
<dbReference type="Gene3D" id="1.10.10.10">
    <property type="entry name" value="Winged helix-like DNA-binding domain superfamily/Winged helix DNA-binding domain"/>
    <property type="match status" value="1"/>
</dbReference>
<dbReference type="AlphaFoldDB" id="A0A3L7A8C0"/>
<dbReference type="InterPro" id="IPR036390">
    <property type="entry name" value="WH_DNA-bd_sf"/>
</dbReference>
<dbReference type="InterPro" id="IPR004839">
    <property type="entry name" value="Aminotransferase_I/II_large"/>
</dbReference>
<dbReference type="OrthoDB" id="594134at2"/>
<dbReference type="GO" id="GO:0030170">
    <property type="term" value="F:pyridoxal phosphate binding"/>
    <property type="evidence" value="ECO:0007669"/>
    <property type="project" value="InterPro"/>
</dbReference>
<evidence type="ECO:0000256" key="4">
    <source>
        <dbReference type="ARBA" id="ARBA00023125"/>
    </source>
</evidence>
<comment type="caution">
    <text evidence="7">The sequence shown here is derived from an EMBL/GenBank/DDBJ whole genome shotgun (WGS) entry which is preliminary data.</text>
</comment>
<dbReference type="RefSeq" id="WP_121648584.1">
    <property type="nucleotide sequence ID" value="NZ_RCUX01000006.1"/>
</dbReference>
<dbReference type="InterPro" id="IPR036388">
    <property type="entry name" value="WH-like_DNA-bd_sf"/>
</dbReference>
<dbReference type="Gene3D" id="3.40.640.10">
    <property type="entry name" value="Type I PLP-dependent aspartate aminotransferase-like (Major domain)"/>
    <property type="match status" value="1"/>
</dbReference>
<dbReference type="InterPro" id="IPR015421">
    <property type="entry name" value="PyrdxlP-dep_Trfase_major"/>
</dbReference>
<dbReference type="GO" id="GO:0003700">
    <property type="term" value="F:DNA-binding transcription factor activity"/>
    <property type="evidence" value="ECO:0007669"/>
    <property type="project" value="InterPro"/>
</dbReference>
<name>A0A3L7A8C0_9MICO</name>
<evidence type="ECO:0000256" key="2">
    <source>
        <dbReference type="ARBA" id="ARBA00022898"/>
    </source>
</evidence>
<dbReference type="PANTHER" id="PTHR46577:SF1">
    <property type="entry name" value="HTH-TYPE TRANSCRIPTIONAL REGULATORY PROTEIN GABR"/>
    <property type="match status" value="1"/>
</dbReference>
<dbReference type="SMART" id="SM00345">
    <property type="entry name" value="HTH_GNTR"/>
    <property type="match status" value="1"/>
</dbReference>
<dbReference type="PROSITE" id="PS50949">
    <property type="entry name" value="HTH_GNTR"/>
    <property type="match status" value="1"/>
</dbReference>
<keyword evidence="2" id="KW-0663">Pyridoxal phosphate</keyword>
<organism evidence="7 8">
    <name type="scientific">Mycetocola tolaasinivorans</name>
    <dbReference type="NCBI Taxonomy" id="76635"/>
    <lineage>
        <taxon>Bacteria</taxon>
        <taxon>Bacillati</taxon>
        <taxon>Actinomycetota</taxon>
        <taxon>Actinomycetes</taxon>
        <taxon>Micrococcales</taxon>
        <taxon>Microbacteriaceae</taxon>
        <taxon>Mycetocola</taxon>
    </lineage>
</organism>
<dbReference type="Proteomes" id="UP000272503">
    <property type="component" value="Unassembled WGS sequence"/>
</dbReference>
<keyword evidence="4" id="KW-0238">DNA-binding</keyword>
<evidence type="ECO:0000256" key="1">
    <source>
        <dbReference type="ARBA" id="ARBA00005384"/>
    </source>
</evidence>
<sequence length="476" mass="50184">MEETQTTLGARTAGIAGIDLHLDLAGAGVRAGLTAALREAIASGRLAPGTRLPASRALAADLGIARSSVTECYAELVAEGWLVARQGSGTRVAARAAAPVPAMPAVPPRRDTGAGLVPGAANFAEFPRTAWLAAARRALAAAPHSAFGYGDPLGSMELRVALAEYLARVRGVRADPGRIIITAGFHDALGIVSRALRTRGATVFAAETFGLGFYRQLLSGEGVRLTNLEVDALGARVDDLSLLPTADRPAAVLLTPSHQFPTGVVLSPERRSAAITWARENAAVILEDDYDGEFRYDRRPVGALQGLDPEHVVYFGTTSKSLAPALRVSWMVVPEHLLADVAAAKGRVETVSVLEQLTLAEFITSGAFDRHVRLRRQSYRRRRDQLVTALADAAPDVRVSGVAAGLQAVIELPAGSEGRVLLAARSRGVMVSGLSEFRHGGPETWAPARDGLVVNFSAVSDAVWDSALAELCRVLP</sequence>
<dbReference type="InterPro" id="IPR015424">
    <property type="entry name" value="PyrdxlP-dep_Trfase"/>
</dbReference>
<gene>
    <name evidence="7" type="ORF">D9V32_09060</name>
</gene>
<dbReference type="PRINTS" id="PR00035">
    <property type="entry name" value="HTHGNTR"/>
</dbReference>
<dbReference type="GO" id="GO:0003677">
    <property type="term" value="F:DNA binding"/>
    <property type="evidence" value="ECO:0007669"/>
    <property type="project" value="UniProtKB-KW"/>
</dbReference>
<dbReference type="SUPFAM" id="SSF46785">
    <property type="entry name" value="Winged helix' DNA-binding domain"/>
    <property type="match status" value="1"/>
</dbReference>
<evidence type="ECO:0000313" key="8">
    <source>
        <dbReference type="Proteomes" id="UP000272503"/>
    </source>
</evidence>
<dbReference type="CDD" id="cd07377">
    <property type="entry name" value="WHTH_GntR"/>
    <property type="match status" value="1"/>
</dbReference>
<evidence type="ECO:0000313" key="7">
    <source>
        <dbReference type="EMBL" id="RLP75612.1"/>
    </source>
</evidence>
<reference evidence="7 8" key="1">
    <citation type="submission" date="2018-10" db="EMBL/GenBank/DDBJ databases">
        <authorList>
            <person name="Li J."/>
        </authorList>
    </citation>
    <scope>NUCLEOTIDE SEQUENCE [LARGE SCALE GENOMIC DNA]</scope>
    <source>
        <strain evidence="7 8">IF 016277</strain>
    </source>
</reference>
<dbReference type="CDD" id="cd00609">
    <property type="entry name" value="AAT_like"/>
    <property type="match status" value="1"/>
</dbReference>
<keyword evidence="3" id="KW-0805">Transcription regulation</keyword>
<keyword evidence="8" id="KW-1185">Reference proteome</keyword>
<dbReference type="Pfam" id="PF00392">
    <property type="entry name" value="GntR"/>
    <property type="match status" value="1"/>
</dbReference>
<proteinExistence type="inferred from homology"/>
<keyword evidence="5" id="KW-0804">Transcription</keyword>
<evidence type="ECO:0000256" key="5">
    <source>
        <dbReference type="ARBA" id="ARBA00023163"/>
    </source>
</evidence>
<keyword evidence="7" id="KW-0808">Transferase</keyword>
<dbReference type="InterPro" id="IPR051446">
    <property type="entry name" value="HTH_trans_reg/aminotransferase"/>
</dbReference>
<dbReference type="PANTHER" id="PTHR46577">
    <property type="entry name" value="HTH-TYPE TRANSCRIPTIONAL REGULATORY PROTEIN GABR"/>
    <property type="match status" value="1"/>
</dbReference>
<dbReference type="EMBL" id="RCUX01000006">
    <property type="protein sequence ID" value="RLP75612.1"/>
    <property type="molecule type" value="Genomic_DNA"/>
</dbReference>
<dbReference type="InterPro" id="IPR000524">
    <property type="entry name" value="Tscrpt_reg_HTH_GntR"/>
</dbReference>